<reference evidence="3 4" key="1">
    <citation type="journal article" date="2019" name="Sci. Rep.">
        <title>Orb-weaving spider Araneus ventricosus genome elucidates the spidroin gene catalogue.</title>
        <authorList>
            <person name="Kono N."/>
            <person name="Nakamura H."/>
            <person name="Ohtoshi R."/>
            <person name="Moran D.A.P."/>
            <person name="Shinohara A."/>
            <person name="Yoshida Y."/>
            <person name="Fujiwara M."/>
            <person name="Mori M."/>
            <person name="Tomita M."/>
            <person name="Arakawa K."/>
        </authorList>
    </citation>
    <scope>NUCLEOTIDE SEQUENCE [LARGE SCALE GENOMIC DNA]</scope>
</reference>
<proteinExistence type="predicted"/>
<dbReference type="Proteomes" id="UP000499080">
    <property type="component" value="Unassembled WGS sequence"/>
</dbReference>
<feature type="compositionally biased region" description="Low complexity" evidence="1">
    <location>
        <begin position="1"/>
        <end position="10"/>
    </location>
</feature>
<accession>A0A4Y2FWD6</accession>
<evidence type="ECO:0000256" key="1">
    <source>
        <dbReference type="SAM" id="MobiDB-lite"/>
    </source>
</evidence>
<feature type="region of interest" description="Disordered" evidence="1">
    <location>
        <begin position="1"/>
        <end position="37"/>
    </location>
</feature>
<keyword evidence="4" id="KW-1185">Reference proteome</keyword>
<sequence length="106" mass="11955">MGESSSKSSSIMNLPVVDSGIPPLRRTESSVEDCPISDKDAPLEELLKRLHLLVNSRPPDSMRSHLPVPFKKEVNNIIDLLRGKSQQPTRRKRVQRLKLSLTARKC</sequence>
<evidence type="ECO:0000313" key="2">
    <source>
        <dbReference type="EMBL" id="GBM45297.1"/>
    </source>
</evidence>
<dbReference type="AlphaFoldDB" id="A0A4Y2FWD6"/>
<protein>
    <submittedName>
        <fullName evidence="3">Uncharacterized protein</fullName>
    </submittedName>
</protein>
<organism evidence="3 4">
    <name type="scientific">Araneus ventricosus</name>
    <name type="common">Orbweaver spider</name>
    <name type="synonym">Epeira ventricosa</name>
    <dbReference type="NCBI Taxonomy" id="182803"/>
    <lineage>
        <taxon>Eukaryota</taxon>
        <taxon>Metazoa</taxon>
        <taxon>Ecdysozoa</taxon>
        <taxon>Arthropoda</taxon>
        <taxon>Chelicerata</taxon>
        <taxon>Arachnida</taxon>
        <taxon>Araneae</taxon>
        <taxon>Araneomorphae</taxon>
        <taxon>Entelegynae</taxon>
        <taxon>Araneoidea</taxon>
        <taxon>Araneidae</taxon>
        <taxon>Araneus</taxon>
    </lineage>
</organism>
<evidence type="ECO:0000313" key="4">
    <source>
        <dbReference type="Proteomes" id="UP000499080"/>
    </source>
</evidence>
<comment type="caution">
    <text evidence="3">The sequence shown here is derived from an EMBL/GenBank/DDBJ whole genome shotgun (WGS) entry which is preliminary data.</text>
</comment>
<gene>
    <name evidence="2" type="ORF">AVEN_191393_1</name>
    <name evidence="3" type="ORF">AVEN_69172_1</name>
</gene>
<evidence type="ECO:0000313" key="3">
    <source>
        <dbReference type="EMBL" id="GBM45317.1"/>
    </source>
</evidence>
<dbReference type="EMBL" id="BGPR01097369">
    <property type="protein sequence ID" value="GBM45297.1"/>
    <property type="molecule type" value="Genomic_DNA"/>
</dbReference>
<name>A0A4Y2FWD6_ARAVE</name>
<dbReference type="EMBL" id="BGPR01097373">
    <property type="protein sequence ID" value="GBM45317.1"/>
    <property type="molecule type" value="Genomic_DNA"/>
</dbReference>